<dbReference type="FunFam" id="3.10.290.10:FF:000001">
    <property type="entry name" value="30S ribosomal protein S4"/>
    <property type="match status" value="1"/>
</dbReference>
<evidence type="ECO:0000256" key="10">
    <source>
        <dbReference type="ARBA" id="ARBA00035158"/>
    </source>
</evidence>
<dbReference type="GO" id="GO:0015935">
    <property type="term" value="C:small ribosomal subunit"/>
    <property type="evidence" value="ECO:0007669"/>
    <property type="project" value="InterPro"/>
</dbReference>
<evidence type="ECO:0000256" key="8">
    <source>
        <dbReference type="ARBA" id="ARBA00023274"/>
    </source>
</evidence>
<name>A0A0B5H1F4_9CONI</name>
<sequence>MSRYRGPRIKLIRRLKDLPGLTKYRRIDREKEKKSRYRIRLEEKQKLRFHYGLTDRQLLQYVRIARRAEGSTGEVLLQLLEMRLDNIIFRLGMALTIPGARQLVCHRHILVNGRIVDKPSYRCNPYDVITIKDQQRSRNIIKKNIDLSKKHQQRSRLISKRIIKRKKILFFLFKKQEMRQYSQIHLTLDPFRYKGVVNRIIDITRINLNINELLVIEYFSRRA</sequence>
<evidence type="ECO:0000256" key="7">
    <source>
        <dbReference type="ARBA" id="ARBA00022980"/>
    </source>
</evidence>
<evidence type="ECO:0000256" key="5">
    <source>
        <dbReference type="ARBA" id="ARBA00022730"/>
    </source>
</evidence>
<dbReference type="GO" id="GO:0006412">
    <property type="term" value="P:translation"/>
    <property type="evidence" value="ECO:0007669"/>
    <property type="project" value="UniProtKB-UniRule"/>
</dbReference>
<keyword evidence="15" id="KW-0150">Chloroplast</keyword>
<evidence type="ECO:0000259" key="14">
    <source>
        <dbReference type="SMART" id="SM01390"/>
    </source>
</evidence>
<dbReference type="GO" id="GO:0019843">
    <property type="term" value="F:rRNA binding"/>
    <property type="evidence" value="ECO:0007669"/>
    <property type="project" value="UniProtKB-UniRule"/>
</dbReference>
<comment type="function">
    <text evidence="1 11">With S5 and S12 plays an important role in translational accuracy.</text>
</comment>
<keyword evidence="4 15" id="KW-0934">Plastid</keyword>
<evidence type="ECO:0000256" key="3">
    <source>
        <dbReference type="ARBA" id="ARBA00007465"/>
    </source>
</evidence>
<evidence type="ECO:0000256" key="11">
    <source>
        <dbReference type="HAMAP-Rule" id="MF_01306"/>
    </source>
</evidence>
<dbReference type="InterPro" id="IPR001912">
    <property type="entry name" value="Ribosomal_uS4_N"/>
</dbReference>
<evidence type="ECO:0000256" key="1">
    <source>
        <dbReference type="ARBA" id="ARBA00003004"/>
    </source>
</evidence>
<dbReference type="Pfam" id="PF00163">
    <property type="entry name" value="Ribosomal_S4"/>
    <property type="match status" value="1"/>
</dbReference>
<comment type="similarity">
    <text evidence="3 11 12">Belongs to the universal ribosomal protein uS4 family.</text>
</comment>
<dbReference type="NCBIfam" id="NF003717">
    <property type="entry name" value="PRK05327.1"/>
    <property type="match status" value="1"/>
</dbReference>
<dbReference type="Gene3D" id="3.10.290.10">
    <property type="entry name" value="RNA-binding S4 domain"/>
    <property type="match status" value="1"/>
</dbReference>
<keyword evidence="8 11" id="KW-0687">Ribonucleoprotein</keyword>
<dbReference type="PANTHER" id="PTHR11831">
    <property type="entry name" value="30S 40S RIBOSOMAL PROTEIN"/>
    <property type="match status" value="1"/>
</dbReference>
<keyword evidence="5 11" id="KW-0699">rRNA-binding</keyword>
<dbReference type="InterPro" id="IPR018079">
    <property type="entry name" value="Ribosomal_uS4_CS"/>
</dbReference>
<dbReference type="GO" id="GO:0009507">
    <property type="term" value="C:chloroplast"/>
    <property type="evidence" value="ECO:0007669"/>
    <property type="project" value="UniProtKB-SubCell"/>
</dbReference>
<dbReference type="EMBL" id="KM678405">
    <property type="protein sequence ID" value="AJF42016.1"/>
    <property type="molecule type" value="Genomic_DNA"/>
</dbReference>
<evidence type="ECO:0000256" key="12">
    <source>
        <dbReference type="RuleBase" id="RU003699"/>
    </source>
</evidence>
<geneLocation type="chloroplast" evidence="15"/>
<dbReference type="CDD" id="cd00165">
    <property type="entry name" value="S4"/>
    <property type="match status" value="1"/>
</dbReference>
<dbReference type="PROSITE" id="PS50889">
    <property type="entry name" value="S4"/>
    <property type="match status" value="1"/>
</dbReference>
<gene>
    <name evidence="11 15" type="primary">rps4</name>
</gene>
<feature type="domain" description="RNA-binding S4" evidence="13">
    <location>
        <begin position="82"/>
        <end position="146"/>
    </location>
</feature>
<evidence type="ECO:0000256" key="2">
    <source>
        <dbReference type="ARBA" id="ARBA00003866"/>
    </source>
</evidence>
<dbReference type="GO" id="GO:0003735">
    <property type="term" value="F:structural constituent of ribosome"/>
    <property type="evidence" value="ECO:0007669"/>
    <property type="project" value="InterPro"/>
</dbReference>
<dbReference type="HAMAP" id="MF_01306_B">
    <property type="entry name" value="Ribosomal_uS4_B"/>
    <property type="match status" value="1"/>
</dbReference>
<protein>
    <recommendedName>
        <fullName evidence="10 11">Small ribosomal subunit protein uS4c</fullName>
    </recommendedName>
</protein>
<evidence type="ECO:0000259" key="13">
    <source>
        <dbReference type="SMART" id="SM00363"/>
    </source>
</evidence>
<keyword evidence="7 11" id="KW-0689">Ribosomal protein</keyword>
<dbReference type="InterPro" id="IPR022801">
    <property type="entry name" value="Ribosomal_uS4"/>
</dbReference>
<evidence type="ECO:0000313" key="15">
    <source>
        <dbReference type="EMBL" id="AJF42016.1"/>
    </source>
</evidence>
<dbReference type="EMBL" id="KM678412">
    <property type="protein sequence ID" value="AJF42586.1"/>
    <property type="molecule type" value="Genomic_DNA"/>
</dbReference>
<reference evidence="15" key="1">
    <citation type="journal article" date="2015" name="Mol. Ecol. Resour.">
        <title>Does complete plastid genome sequencing improve species discrimination and phylogenetic resolution in Araucaria?</title>
        <authorList>
            <person name="Ruhsam M."/>
            <person name="Rai H.S."/>
            <person name="Mathews S."/>
            <person name="Ross T.G."/>
            <person name="Graham S.W."/>
            <person name="Raubeson L.A."/>
            <person name="Mei W."/>
            <person name="Thomas P.I."/>
            <person name="Gardner M.F."/>
            <person name="Ennos R.A."/>
            <person name="Hollingsworth P.M."/>
        </authorList>
    </citation>
    <scope>NUCLEOTIDE SEQUENCE</scope>
</reference>
<dbReference type="SMART" id="SM01390">
    <property type="entry name" value="Ribosomal_S4"/>
    <property type="match status" value="1"/>
</dbReference>
<proteinExistence type="inferred from homology"/>
<dbReference type="SUPFAM" id="SSF55174">
    <property type="entry name" value="Alpha-L RNA-binding motif"/>
    <property type="match status" value="1"/>
</dbReference>
<dbReference type="Gene3D" id="1.10.1050.10">
    <property type="entry name" value="Ribosomal Protein S4 Delta 41, Chain A, domain 1"/>
    <property type="match status" value="1"/>
</dbReference>
<evidence type="ECO:0000256" key="6">
    <source>
        <dbReference type="ARBA" id="ARBA00022884"/>
    </source>
</evidence>
<comment type="function">
    <text evidence="2 11">One of the primary rRNA binding proteins, it binds directly to 16S rRNA where it nucleates assembly of the body of the 30S subunit.</text>
</comment>
<dbReference type="InterPro" id="IPR036986">
    <property type="entry name" value="S4_RNA-bd_sf"/>
</dbReference>
<evidence type="ECO:0000256" key="9">
    <source>
        <dbReference type="ARBA" id="ARBA00025813"/>
    </source>
</evidence>
<dbReference type="GO" id="GO:0042274">
    <property type="term" value="P:ribosomal small subunit biogenesis"/>
    <property type="evidence" value="ECO:0007669"/>
    <property type="project" value="TreeGrafter"/>
</dbReference>
<keyword evidence="6 11" id="KW-0694">RNA-binding</keyword>
<organism evidence="15">
    <name type="scientific">Araucaria scopulorum</name>
    <dbReference type="NCBI Taxonomy" id="60867"/>
    <lineage>
        <taxon>Eukaryota</taxon>
        <taxon>Viridiplantae</taxon>
        <taxon>Streptophyta</taxon>
        <taxon>Embryophyta</taxon>
        <taxon>Tracheophyta</taxon>
        <taxon>Spermatophyta</taxon>
        <taxon>Pinopsida</taxon>
        <taxon>Pinidae</taxon>
        <taxon>Conifers II</taxon>
        <taxon>Araucariales</taxon>
        <taxon>Araucariaceae</taxon>
        <taxon>Araucaria</taxon>
    </lineage>
</organism>
<dbReference type="SMART" id="SM00363">
    <property type="entry name" value="S4"/>
    <property type="match status" value="1"/>
</dbReference>
<dbReference type="InterPro" id="IPR002942">
    <property type="entry name" value="S4_RNA-bd"/>
</dbReference>
<dbReference type="PROSITE" id="PS00632">
    <property type="entry name" value="RIBOSOMAL_S4"/>
    <property type="match status" value="1"/>
</dbReference>
<dbReference type="Pfam" id="PF01479">
    <property type="entry name" value="S4"/>
    <property type="match status" value="1"/>
</dbReference>
<dbReference type="InterPro" id="IPR005709">
    <property type="entry name" value="Ribosomal_uS4_bac-type"/>
</dbReference>
<dbReference type="PANTHER" id="PTHR11831:SF4">
    <property type="entry name" value="SMALL RIBOSOMAL SUBUNIT PROTEIN US4M"/>
    <property type="match status" value="1"/>
</dbReference>
<dbReference type="AlphaFoldDB" id="A0A0B5H1F4"/>
<feature type="domain" description="Small ribosomal subunit protein uS4 N-terminal" evidence="14">
    <location>
        <begin position="3"/>
        <end position="81"/>
    </location>
</feature>
<evidence type="ECO:0000256" key="4">
    <source>
        <dbReference type="ARBA" id="ARBA00022640"/>
    </source>
</evidence>
<dbReference type="FunFam" id="1.10.1050.10:FF:000002">
    <property type="entry name" value="30S ribosomal protein S4, chloroplastic"/>
    <property type="match status" value="1"/>
</dbReference>
<comment type="subcellular location">
    <subcellularLocation>
        <location evidence="11">Plastid</location>
        <location evidence="11">Chloroplast</location>
    </subcellularLocation>
</comment>
<accession>A0A0B5H1F4</accession>
<comment type="subunit">
    <text evidence="9 11">Part of the 30S ribosomal subunit. Contacts protein S5. The interaction surface between S4 and S5 is involved in control of translational fidelity.</text>
</comment>